<evidence type="ECO:0000256" key="2">
    <source>
        <dbReference type="PIRSR" id="PIRSR005211-1"/>
    </source>
</evidence>
<name>A0A6L2Q7F8_COPFO</name>
<feature type="active site" description="Charge relay system" evidence="2">
    <location>
        <position position="156"/>
    </location>
</feature>
<dbReference type="InterPro" id="IPR012020">
    <property type="entry name" value="ABHD4"/>
</dbReference>
<gene>
    <name evidence="4" type="ORF">Cfor_05360</name>
</gene>
<dbReference type="GO" id="GO:0047372">
    <property type="term" value="F:monoacylglycerol lipase activity"/>
    <property type="evidence" value="ECO:0007669"/>
    <property type="project" value="TreeGrafter"/>
</dbReference>
<proteinExistence type="inferred from homology"/>
<dbReference type="GO" id="GO:0008126">
    <property type="term" value="F:acetylesterase activity"/>
    <property type="evidence" value="ECO:0007669"/>
    <property type="project" value="TreeGrafter"/>
</dbReference>
<dbReference type="OrthoDB" id="247542at2759"/>
<evidence type="ECO:0000259" key="3">
    <source>
        <dbReference type="Pfam" id="PF12146"/>
    </source>
</evidence>
<dbReference type="Proteomes" id="UP000502823">
    <property type="component" value="Unassembled WGS sequence"/>
</dbReference>
<comment type="caution">
    <text evidence="4">The sequence shown here is derived from an EMBL/GenBank/DDBJ whole genome shotgun (WGS) entry which is preliminary data.</text>
</comment>
<dbReference type="InterPro" id="IPR050960">
    <property type="entry name" value="AB_hydrolase_4_sf"/>
</dbReference>
<organism evidence="4 5">
    <name type="scientific">Coptotermes formosanus</name>
    <name type="common">Formosan subterranean termite</name>
    <dbReference type="NCBI Taxonomy" id="36987"/>
    <lineage>
        <taxon>Eukaryota</taxon>
        <taxon>Metazoa</taxon>
        <taxon>Ecdysozoa</taxon>
        <taxon>Arthropoda</taxon>
        <taxon>Hexapoda</taxon>
        <taxon>Insecta</taxon>
        <taxon>Pterygota</taxon>
        <taxon>Neoptera</taxon>
        <taxon>Polyneoptera</taxon>
        <taxon>Dictyoptera</taxon>
        <taxon>Blattodea</taxon>
        <taxon>Blattoidea</taxon>
        <taxon>Termitoidae</taxon>
        <taxon>Rhinotermitidae</taxon>
        <taxon>Coptotermes</taxon>
    </lineage>
</organism>
<protein>
    <recommendedName>
        <fullName evidence="3">Serine aminopeptidase S33 domain-containing protein</fullName>
    </recommendedName>
</protein>
<dbReference type="InterPro" id="IPR029058">
    <property type="entry name" value="AB_hydrolase_fold"/>
</dbReference>
<dbReference type="PANTHER" id="PTHR10794:SF63">
    <property type="entry name" value="ALPHA_BETA HYDROLASE 1, ISOFORM A"/>
    <property type="match status" value="1"/>
</dbReference>
<sequence>NHCLSAQKESLRISCHHMSQSYKKSTGQQYGALNPDYRLFLQTYSDQFIQKEILKLNDGGEVALDWLEDGCAATAPIVIILPGAIGHSQSQYIRCLVLSANHMKFRVVVFNYRGLGGMSLKTPRMYNGANFEDLSEVVRHVKSLNPGIPVAATGVSMGGLLLGNFLASEQNLSEKTLVAAMLISAPWNVYKAMDSFEKSVLNLIINRYVTRGALYLINRLKPDNVLQEPQSMEDIFKCNTIREFDSAYTAKYSGYKDVNAYYADASIHDKLRKIEVPMLCLSSGDDPLQPYEAIPVEEARKSKYVAIVITQRGGHVGFLEGILPVFHEEYICRLFTQYFNGVFTSGSEQLASINNDQ</sequence>
<dbReference type="PIRSF" id="PIRSF005211">
    <property type="entry name" value="Ab_hydro_YheT"/>
    <property type="match status" value="1"/>
</dbReference>
<dbReference type="Pfam" id="PF12146">
    <property type="entry name" value="Hydrolase_4"/>
    <property type="match status" value="1"/>
</dbReference>
<feature type="active site" description="Charge relay system" evidence="2">
    <location>
        <position position="315"/>
    </location>
</feature>
<keyword evidence="5" id="KW-1185">Reference proteome</keyword>
<dbReference type="AlphaFoldDB" id="A0A6L2Q7F8"/>
<reference evidence="5" key="1">
    <citation type="submission" date="2020-01" db="EMBL/GenBank/DDBJ databases">
        <title>Draft genome sequence of the Termite Coptotermes fromosanus.</title>
        <authorList>
            <person name="Itakura S."/>
            <person name="Yosikawa Y."/>
            <person name="Umezawa K."/>
        </authorList>
    </citation>
    <scope>NUCLEOTIDE SEQUENCE [LARGE SCALE GENOMIC DNA]</scope>
</reference>
<dbReference type="InParanoid" id="A0A6L2Q7F8"/>
<dbReference type="SUPFAM" id="SSF53474">
    <property type="entry name" value="alpha/beta-Hydrolases"/>
    <property type="match status" value="1"/>
</dbReference>
<evidence type="ECO:0000313" key="5">
    <source>
        <dbReference type="Proteomes" id="UP000502823"/>
    </source>
</evidence>
<feature type="active site" description="Charge relay system" evidence="2">
    <location>
        <position position="286"/>
    </location>
</feature>
<dbReference type="GO" id="GO:0051793">
    <property type="term" value="P:medium-chain fatty acid catabolic process"/>
    <property type="evidence" value="ECO:0007669"/>
    <property type="project" value="TreeGrafter"/>
</dbReference>
<accession>A0A6L2Q7F8</accession>
<dbReference type="EMBL" id="BLKM01002677">
    <property type="protein sequence ID" value="GFG40861.1"/>
    <property type="molecule type" value="Genomic_DNA"/>
</dbReference>
<evidence type="ECO:0000313" key="4">
    <source>
        <dbReference type="EMBL" id="GFG40861.1"/>
    </source>
</evidence>
<feature type="domain" description="Serine aminopeptidase S33" evidence="3">
    <location>
        <begin position="76"/>
        <end position="293"/>
    </location>
</feature>
<dbReference type="InterPro" id="IPR022742">
    <property type="entry name" value="Hydrolase_4"/>
</dbReference>
<dbReference type="GO" id="GO:0051792">
    <property type="term" value="P:medium-chain fatty acid biosynthetic process"/>
    <property type="evidence" value="ECO:0007669"/>
    <property type="project" value="TreeGrafter"/>
</dbReference>
<dbReference type="PANTHER" id="PTHR10794">
    <property type="entry name" value="ABHYDROLASE DOMAIN-CONTAINING PROTEIN"/>
    <property type="match status" value="1"/>
</dbReference>
<comment type="similarity">
    <text evidence="1">Belongs to the AB hydrolase superfamily. AB hydrolase 4 family.</text>
</comment>
<evidence type="ECO:0000256" key="1">
    <source>
        <dbReference type="ARBA" id="ARBA00010884"/>
    </source>
</evidence>
<feature type="non-terminal residue" evidence="4">
    <location>
        <position position="1"/>
    </location>
</feature>
<dbReference type="Gene3D" id="3.40.50.1820">
    <property type="entry name" value="alpha/beta hydrolase"/>
    <property type="match status" value="1"/>
</dbReference>